<dbReference type="EMBL" id="JASBWS010000100">
    <property type="protein sequence ID" value="KAJ9097770.1"/>
    <property type="molecule type" value="Genomic_DNA"/>
</dbReference>
<organism evidence="1 2">
    <name type="scientific">Naganishia adeliensis</name>
    <dbReference type="NCBI Taxonomy" id="92952"/>
    <lineage>
        <taxon>Eukaryota</taxon>
        <taxon>Fungi</taxon>
        <taxon>Dikarya</taxon>
        <taxon>Basidiomycota</taxon>
        <taxon>Agaricomycotina</taxon>
        <taxon>Tremellomycetes</taxon>
        <taxon>Filobasidiales</taxon>
        <taxon>Filobasidiaceae</taxon>
        <taxon>Naganishia</taxon>
    </lineage>
</organism>
<evidence type="ECO:0000313" key="2">
    <source>
        <dbReference type="Proteomes" id="UP001230649"/>
    </source>
</evidence>
<proteinExistence type="predicted"/>
<sequence length="112" mass="11643">MSSTNEPSKVNGQIKSAVGTAEELLGNVIESAYQAVGGSSEPSQFTTAGKELHAKGEAEIKAAQAQGYVEGTADRIEGKKDSIVGAITGDRVQQASSNLQHDKGQAQQNINK</sequence>
<evidence type="ECO:0000313" key="1">
    <source>
        <dbReference type="EMBL" id="KAJ9097770.1"/>
    </source>
</evidence>
<comment type="caution">
    <text evidence="1">The sequence shown here is derived from an EMBL/GenBank/DDBJ whole genome shotgun (WGS) entry which is preliminary data.</text>
</comment>
<reference evidence="1" key="1">
    <citation type="submission" date="2023-04" db="EMBL/GenBank/DDBJ databases">
        <title>Draft Genome sequencing of Naganishia species isolated from polar environments using Oxford Nanopore Technology.</title>
        <authorList>
            <person name="Leo P."/>
            <person name="Venkateswaran K."/>
        </authorList>
    </citation>
    <scope>NUCLEOTIDE SEQUENCE</scope>
    <source>
        <strain evidence="1">MNA-CCFEE 5262</strain>
    </source>
</reference>
<name>A0ACC2VFR2_9TREE</name>
<gene>
    <name evidence="1" type="ORF">QFC20_006116</name>
</gene>
<protein>
    <submittedName>
        <fullName evidence="1">Uncharacterized protein</fullName>
    </submittedName>
</protein>
<keyword evidence="2" id="KW-1185">Reference proteome</keyword>
<accession>A0ACC2VFR2</accession>
<dbReference type="Proteomes" id="UP001230649">
    <property type="component" value="Unassembled WGS sequence"/>
</dbReference>